<feature type="compositionally biased region" description="Basic and acidic residues" evidence="4">
    <location>
        <begin position="8"/>
        <end position="18"/>
    </location>
</feature>
<evidence type="ECO:0008006" key="7">
    <source>
        <dbReference type="Google" id="ProtNLM"/>
    </source>
</evidence>
<evidence type="ECO:0000313" key="6">
    <source>
        <dbReference type="Proteomes" id="UP000196640"/>
    </source>
</evidence>
<dbReference type="PANTHER" id="PTHR33175:SF3">
    <property type="entry name" value="DNA-BINDING PROTEIN HU-BETA"/>
    <property type="match status" value="1"/>
</dbReference>
<comment type="caution">
    <text evidence="5">The sequence shown here is derived from an EMBL/GenBank/DDBJ whole genome shotgun (WGS) entry which is preliminary data.</text>
</comment>
<dbReference type="GO" id="GO:0003677">
    <property type="term" value="F:DNA binding"/>
    <property type="evidence" value="ECO:0007669"/>
    <property type="project" value="UniProtKB-KW"/>
</dbReference>
<dbReference type="CDD" id="cd00591">
    <property type="entry name" value="HU_IHF"/>
    <property type="match status" value="1"/>
</dbReference>
<gene>
    <name evidence="5" type="ORF">CDV52_09780</name>
</gene>
<dbReference type="InterPro" id="IPR000119">
    <property type="entry name" value="Hist_DNA-bd"/>
</dbReference>
<dbReference type="InterPro" id="IPR010992">
    <property type="entry name" value="IHF-like_DNA-bd_dom_sf"/>
</dbReference>
<evidence type="ECO:0000256" key="1">
    <source>
        <dbReference type="ARBA" id="ARBA00010529"/>
    </source>
</evidence>
<reference evidence="6" key="1">
    <citation type="submission" date="2016-11" db="EMBL/GenBank/DDBJ databases">
        <title>Comparison of Traditional DNA-DNA Hybridization with In Silico Genomic Analysis.</title>
        <authorList>
            <person name="Nicholson A.C."/>
            <person name="Humrighouse B.W."/>
            <person name="Graziano J."/>
            <person name="Lasker B."/>
            <person name="Whitney A.M."/>
            <person name="Mcquiston J.R."/>
            <person name="Bell M."/>
        </authorList>
    </citation>
    <scope>NUCLEOTIDE SEQUENCE [LARGE SCALE GENOMIC DNA]</scope>
    <source>
        <strain evidence="6">H2381</strain>
    </source>
</reference>
<evidence type="ECO:0000256" key="3">
    <source>
        <dbReference type="ARBA" id="ARBA00023125"/>
    </source>
</evidence>
<dbReference type="GO" id="GO:0030527">
    <property type="term" value="F:structural constituent of chromatin"/>
    <property type="evidence" value="ECO:0007669"/>
    <property type="project" value="InterPro"/>
</dbReference>
<sequence length="48" mass="5005">MPGFGKFKVKETAEREGRNPATGATVTIAASKKLAFTPAKAVKDALKA</sequence>
<dbReference type="GO" id="GO:0030261">
    <property type="term" value="P:chromosome condensation"/>
    <property type="evidence" value="ECO:0007669"/>
    <property type="project" value="UniProtKB-KW"/>
</dbReference>
<protein>
    <recommendedName>
        <fullName evidence="7">HU family DNA-binding protein</fullName>
    </recommendedName>
</protein>
<keyword evidence="3" id="KW-0238">DNA-binding</keyword>
<dbReference type="Gene3D" id="4.10.520.10">
    <property type="entry name" value="IHF-like DNA-binding proteins"/>
    <property type="match status" value="1"/>
</dbReference>
<dbReference type="AlphaFoldDB" id="A0A212AQV6"/>
<comment type="similarity">
    <text evidence="1">Belongs to the bacterial histone-like protein family.</text>
</comment>
<evidence type="ECO:0000256" key="2">
    <source>
        <dbReference type="ARBA" id="ARBA00023067"/>
    </source>
</evidence>
<dbReference type="EMBL" id="NIPX01000014">
    <property type="protein sequence ID" value="OWJ83833.1"/>
    <property type="molecule type" value="Genomic_DNA"/>
</dbReference>
<dbReference type="SUPFAM" id="SSF47729">
    <property type="entry name" value="IHF-like DNA-binding proteins"/>
    <property type="match status" value="1"/>
</dbReference>
<dbReference type="PANTHER" id="PTHR33175">
    <property type="entry name" value="DNA-BINDING PROTEIN HU"/>
    <property type="match status" value="1"/>
</dbReference>
<dbReference type="Pfam" id="PF00216">
    <property type="entry name" value="Bac_DNA_binding"/>
    <property type="match status" value="1"/>
</dbReference>
<accession>A0A212AQV6</accession>
<evidence type="ECO:0000313" key="5">
    <source>
        <dbReference type="EMBL" id="OWJ83833.1"/>
    </source>
</evidence>
<feature type="region of interest" description="Disordered" evidence="4">
    <location>
        <begin position="1"/>
        <end position="21"/>
    </location>
</feature>
<organism evidence="5 6">
    <name type="scientific">Haematobacter missouriensis</name>
    <dbReference type="NCBI Taxonomy" id="366616"/>
    <lineage>
        <taxon>Bacteria</taxon>
        <taxon>Pseudomonadati</taxon>
        <taxon>Pseudomonadota</taxon>
        <taxon>Alphaproteobacteria</taxon>
        <taxon>Rhodobacterales</taxon>
        <taxon>Paracoccaceae</taxon>
        <taxon>Haematobacter</taxon>
    </lineage>
</organism>
<dbReference type="Proteomes" id="UP000196640">
    <property type="component" value="Unassembled WGS sequence"/>
</dbReference>
<evidence type="ECO:0000256" key="4">
    <source>
        <dbReference type="SAM" id="MobiDB-lite"/>
    </source>
</evidence>
<keyword evidence="2" id="KW-0226">DNA condensation</keyword>
<dbReference type="RefSeq" id="WP_088233681.1">
    <property type="nucleotide sequence ID" value="NZ_NIPX01000014.1"/>
</dbReference>
<proteinExistence type="inferred from homology"/>
<dbReference type="PRINTS" id="PR01727">
    <property type="entry name" value="DNABINDINGHU"/>
</dbReference>
<name>A0A212AQV6_9RHOB</name>